<keyword evidence="3" id="KW-0010">Activator</keyword>
<evidence type="ECO:0000256" key="4">
    <source>
        <dbReference type="ARBA" id="ARBA00023163"/>
    </source>
</evidence>
<feature type="domain" description="Cyclic nucleotide-binding" evidence="5">
    <location>
        <begin position="13"/>
        <end position="133"/>
    </location>
</feature>
<dbReference type="GO" id="GO:0003677">
    <property type="term" value="F:DNA binding"/>
    <property type="evidence" value="ECO:0007669"/>
    <property type="project" value="UniProtKB-KW"/>
</dbReference>
<evidence type="ECO:0000259" key="6">
    <source>
        <dbReference type="PROSITE" id="PS51063"/>
    </source>
</evidence>
<dbReference type="EMBL" id="JAPDHZ010000004">
    <property type="protein sequence ID" value="MDG0793182.1"/>
    <property type="molecule type" value="Genomic_DNA"/>
</dbReference>
<dbReference type="SUPFAM" id="SSF51206">
    <property type="entry name" value="cAMP-binding domain-like"/>
    <property type="match status" value="1"/>
</dbReference>
<dbReference type="SMART" id="SM00100">
    <property type="entry name" value="cNMP"/>
    <property type="match status" value="1"/>
</dbReference>
<evidence type="ECO:0000256" key="3">
    <source>
        <dbReference type="ARBA" id="ARBA00023159"/>
    </source>
</evidence>
<dbReference type="InterPro" id="IPR012318">
    <property type="entry name" value="HTH_CRP"/>
</dbReference>
<dbReference type="PROSITE" id="PS00889">
    <property type="entry name" value="CNMP_BINDING_2"/>
    <property type="match status" value="1"/>
</dbReference>
<dbReference type="InterPro" id="IPR000595">
    <property type="entry name" value="cNMP-bd_dom"/>
</dbReference>
<dbReference type="CDD" id="cd00038">
    <property type="entry name" value="CAP_ED"/>
    <property type="match status" value="1"/>
</dbReference>
<evidence type="ECO:0000256" key="1">
    <source>
        <dbReference type="ARBA" id="ARBA00023015"/>
    </source>
</evidence>
<sequence>MPITATKLRAIPFFKGIDPALFDRVLPYVQEKVYRKGAIIFLEGSEGDEIYFILSGSVSIHTINKSKKVVLAFFHEGDYFGEMALIKPGLVRSATAETASQTRLLSLRRSHFQLLFENDRNLLHYLVEDTMNRLRKANQQIYDLTFLSVRSRIIKRLASWCEEYGGGSDPSAPVRIPIKLTHQQLADMVGAVRETVSKVLQDMQDEDLIQIQQKMIQVNDRTKLEKLLDHEI</sequence>
<evidence type="ECO:0000256" key="2">
    <source>
        <dbReference type="ARBA" id="ARBA00023125"/>
    </source>
</evidence>
<reference evidence="7 8" key="1">
    <citation type="submission" date="2022-10" db="EMBL/GenBank/DDBJ databases">
        <title>Comparative genomic analysis of Cohnella hashimotonis sp. nov., isolated from the International Space Station.</title>
        <authorList>
            <person name="Simpson A."/>
            <person name="Venkateswaran K."/>
        </authorList>
    </citation>
    <scope>NUCLEOTIDE SEQUENCE [LARGE SCALE GENOMIC DNA]</scope>
    <source>
        <strain evidence="7 8">DSM 18997</strain>
    </source>
</reference>
<gene>
    <name evidence="7" type="ORF">OMP38_21765</name>
</gene>
<dbReference type="GO" id="GO:0003700">
    <property type="term" value="F:DNA-binding transcription factor activity"/>
    <property type="evidence" value="ECO:0007669"/>
    <property type="project" value="TreeGrafter"/>
</dbReference>
<dbReference type="InterPro" id="IPR050397">
    <property type="entry name" value="Env_Response_Regulators"/>
</dbReference>
<keyword evidence="1" id="KW-0805">Transcription regulation</keyword>
<dbReference type="PANTHER" id="PTHR24567:SF26">
    <property type="entry name" value="REGULATORY PROTEIN YEIL"/>
    <property type="match status" value="1"/>
</dbReference>
<dbReference type="PROSITE" id="PS51063">
    <property type="entry name" value="HTH_CRP_2"/>
    <property type="match status" value="1"/>
</dbReference>
<organism evidence="7 8">
    <name type="scientific">Cohnella ginsengisoli</name>
    <dbReference type="NCBI Taxonomy" id="425004"/>
    <lineage>
        <taxon>Bacteria</taxon>
        <taxon>Bacillati</taxon>
        <taxon>Bacillota</taxon>
        <taxon>Bacilli</taxon>
        <taxon>Bacillales</taxon>
        <taxon>Paenibacillaceae</taxon>
        <taxon>Cohnella</taxon>
    </lineage>
</organism>
<dbReference type="SMART" id="SM00419">
    <property type="entry name" value="HTH_CRP"/>
    <property type="match status" value="1"/>
</dbReference>
<dbReference type="PRINTS" id="PR00034">
    <property type="entry name" value="HTHCRP"/>
</dbReference>
<accession>A0A9X4KJ67</accession>
<evidence type="ECO:0000259" key="5">
    <source>
        <dbReference type="PROSITE" id="PS50042"/>
    </source>
</evidence>
<dbReference type="Gene3D" id="1.10.10.10">
    <property type="entry name" value="Winged helix-like DNA-binding domain superfamily/Winged helix DNA-binding domain"/>
    <property type="match status" value="1"/>
</dbReference>
<dbReference type="Proteomes" id="UP001153387">
    <property type="component" value="Unassembled WGS sequence"/>
</dbReference>
<keyword evidence="8" id="KW-1185">Reference proteome</keyword>
<feature type="domain" description="HTH crp-type" evidence="6">
    <location>
        <begin position="147"/>
        <end position="222"/>
    </location>
</feature>
<dbReference type="Gene3D" id="2.60.120.10">
    <property type="entry name" value="Jelly Rolls"/>
    <property type="match status" value="1"/>
</dbReference>
<dbReference type="SUPFAM" id="SSF46785">
    <property type="entry name" value="Winged helix' DNA-binding domain"/>
    <property type="match status" value="1"/>
</dbReference>
<name>A0A9X4KJ67_9BACL</name>
<evidence type="ECO:0000313" key="7">
    <source>
        <dbReference type="EMBL" id="MDG0793182.1"/>
    </source>
</evidence>
<keyword evidence="2" id="KW-0238">DNA-binding</keyword>
<dbReference type="InterPro" id="IPR036390">
    <property type="entry name" value="WH_DNA-bd_sf"/>
</dbReference>
<comment type="caution">
    <text evidence="7">The sequence shown here is derived from an EMBL/GenBank/DDBJ whole genome shotgun (WGS) entry which is preliminary data.</text>
</comment>
<dbReference type="Pfam" id="PF00027">
    <property type="entry name" value="cNMP_binding"/>
    <property type="match status" value="1"/>
</dbReference>
<proteinExistence type="predicted"/>
<dbReference type="GO" id="GO:0005829">
    <property type="term" value="C:cytosol"/>
    <property type="evidence" value="ECO:0007669"/>
    <property type="project" value="TreeGrafter"/>
</dbReference>
<dbReference type="InterPro" id="IPR014710">
    <property type="entry name" value="RmlC-like_jellyroll"/>
</dbReference>
<dbReference type="PROSITE" id="PS50042">
    <property type="entry name" value="CNMP_BINDING_3"/>
    <property type="match status" value="1"/>
</dbReference>
<dbReference type="AlphaFoldDB" id="A0A9X4KJ67"/>
<dbReference type="RefSeq" id="WP_277567001.1">
    <property type="nucleotide sequence ID" value="NZ_JAPDHZ010000004.1"/>
</dbReference>
<protein>
    <submittedName>
        <fullName evidence="7">Crp/Fnr family transcriptional regulator</fullName>
    </submittedName>
</protein>
<dbReference type="InterPro" id="IPR036388">
    <property type="entry name" value="WH-like_DNA-bd_sf"/>
</dbReference>
<dbReference type="Pfam" id="PF13545">
    <property type="entry name" value="HTH_Crp_2"/>
    <property type="match status" value="1"/>
</dbReference>
<dbReference type="InterPro" id="IPR018488">
    <property type="entry name" value="cNMP-bd_CS"/>
</dbReference>
<dbReference type="PANTHER" id="PTHR24567">
    <property type="entry name" value="CRP FAMILY TRANSCRIPTIONAL REGULATORY PROTEIN"/>
    <property type="match status" value="1"/>
</dbReference>
<evidence type="ECO:0000313" key="8">
    <source>
        <dbReference type="Proteomes" id="UP001153387"/>
    </source>
</evidence>
<dbReference type="InterPro" id="IPR018490">
    <property type="entry name" value="cNMP-bd_dom_sf"/>
</dbReference>
<keyword evidence="4" id="KW-0804">Transcription</keyword>